<evidence type="ECO:0000313" key="9">
    <source>
        <dbReference type="Proteomes" id="UP000612746"/>
    </source>
</evidence>
<keyword evidence="6" id="KW-0653">Protein transport</keyword>
<accession>A0A8H7Q7B9</accession>
<comment type="similarity">
    <text evidence="3">Belongs to the exportin family.</text>
</comment>
<dbReference type="OrthoDB" id="244158at2759"/>
<gene>
    <name evidence="8" type="ORF">INT44_004860</name>
</gene>
<dbReference type="AlphaFoldDB" id="A0A8H7Q7B9"/>
<dbReference type="Proteomes" id="UP000612746">
    <property type="component" value="Unassembled WGS sequence"/>
</dbReference>
<keyword evidence="4" id="KW-0813">Transport</keyword>
<dbReference type="GO" id="GO:0005737">
    <property type="term" value="C:cytoplasm"/>
    <property type="evidence" value="ECO:0007669"/>
    <property type="project" value="UniProtKB-SubCell"/>
</dbReference>
<evidence type="ECO:0000256" key="6">
    <source>
        <dbReference type="ARBA" id="ARBA00022927"/>
    </source>
</evidence>
<evidence type="ECO:0000256" key="1">
    <source>
        <dbReference type="ARBA" id="ARBA00004123"/>
    </source>
</evidence>
<evidence type="ECO:0000256" key="4">
    <source>
        <dbReference type="ARBA" id="ARBA00022448"/>
    </source>
</evidence>
<dbReference type="PANTHER" id="PTHR12596">
    <property type="entry name" value="EXPORTIN 4,7-RELATED"/>
    <property type="match status" value="1"/>
</dbReference>
<feature type="non-terminal residue" evidence="8">
    <location>
        <position position="374"/>
    </location>
</feature>
<dbReference type="GO" id="GO:0005643">
    <property type="term" value="C:nuclear pore"/>
    <property type="evidence" value="ECO:0007669"/>
    <property type="project" value="TreeGrafter"/>
</dbReference>
<evidence type="ECO:0000256" key="3">
    <source>
        <dbReference type="ARBA" id="ARBA00009466"/>
    </source>
</evidence>
<keyword evidence="9" id="KW-1185">Reference proteome</keyword>
<dbReference type="Gene3D" id="1.25.10.10">
    <property type="entry name" value="Leucine-rich Repeat Variant"/>
    <property type="match status" value="1"/>
</dbReference>
<keyword evidence="7" id="KW-0539">Nucleus</keyword>
<evidence type="ECO:0000256" key="7">
    <source>
        <dbReference type="ARBA" id="ARBA00023242"/>
    </source>
</evidence>
<reference evidence="8" key="1">
    <citation type="submission" date="2020-12" db="EMBL/GenBank/DDBJ databases">
        <title>Metabolic potential, ecology and presence of endohyphal bacteria is reflected in genomic diversity of Mucoromycotina.</title>
        <authorList>
            <person name="Muszewska A."/>
            <person name="Okrasinska A."/>
            <person name="Steczkiewicz K."/>
            <person name="Drgas O."/>
            <person name="Orlowska M."/>
            <person name="Perlinska-Lenart U."/>
            <person name="Aleksandrzak-Piekarczyk T."/>
            <person name="Szatraj K."/>
            <person name="Zielenkiewicz U."/>
            <person name="Pilsyk S."/>
            <person name="Malc E."/>
            <person name="Mieczkowski P."/>
            <person name="Kruszewska J.S."/>
            <person name="Biernat P."/>
            <person name="Pawlowska J."/>
        </authorList>
    </citation>
    <scope>NUCLEOTIDE SEQUENCE</scope>
    <source>
        <strain evidence="8">WA0000051536</strain>
    </source>
</reference>
<comment type="subcellular location">
    <subcellularLocation>
        <location evidence="2">Cytoplasm</location>
    </subcellularLocation>
    <subcellularLocation>
        <location evidence="1">Nucleus</location>
    </subcellularLocation>
</comment>
<evidence type="ECO:0000256" key="5">
    <source>
        <dbReference type="ARBA" id="ARBA00022490"/>
    </source>
</evidence>
<evidence type="ECO:0000313" key="8">
    <source>
        <dbReference type="EMBL" id="KAG2187188.1"/>
    </source>
</evidence>
<evidence type="ECO:0000256" key="2">
    <source>
        <dbReference type="ARBA" id="ARBA00004496"/>
    </source>
</evidence>
<dbReference type="EMBL" id="JAEPRA010000003">
    <property type="protein sequence ID" value="KAG2187188.1"/>
    <property type="molecule type" value="Genomic_DNA"/>
</dbReference>
<protein>
    <submittedName>
        <fullName evidence="8">Uncharacterized protein</fullName>
    </submittedName>
</protein>
<dbReference type="InterPro" id="IPR044189">
    <property type="entry name" value="XPO4/7-like"/>
</dbReference>
<organism evidence="8 9">
    <name type="scientific">Umbelopsis vinacea</name>
    <dbReference type="NCBI Taxonomy" id="44442"/>
    <lineage>
        <taxon>Eukaryota</taxon>
        <taxon>Fungi</taxon>
        <taxon>Fungi incertae sedis</taxon>
        <taxon>Mucoromycota</taxon>
        <taxon>Mucoromycotina</taxon>
        <taxon>Umbelopsidomycetes</taxon>
        <taxon>Umbelopsidales</taxon>
        <taxon>Umbelopsidaceae</taxon>
        <taxon>Umbelopsis</taxon>
    </lineage>
</organism>
<sequence>MIMLNHSSDQFAFLKGPGGKANRALYYNALAKILFAEDCSIKQYLDFMKPFQIQLENLLSLNSVGDFQQESVKTAAQGLFKDLQGFIAPIQNRANFMLFFEWFYPDYTQVVLKGLEAWGADVLSTTLLKFYSEFVINRSQRLTFDRSSADGILIFRETSKVLMTYGKSPCTLATILGRRLISVRNLAQSIRDDLRVINFLHDLTLFPIRYKGVATCFEIMTRSNSGKYVPFDVFALYQDKALENALNAVFQMTLDTPLDDMMAFPKLTKAFFGFMDVFTDKQMMQLPTMEADVFLYMMRAVGSGVKSLDPGVCTQACATIDHICTFVVQQSEMQISKRPKNHWLVLYLSQYTDILPYLFTTVFNVVLFEDKPVQ</sequence>
<keyword evidence="5" id="KW-0963">Cytoplasm</keyword>
<dbReference type="InterPro" id="IPR011989">
    <property type="entry name" value="ARM-like"/>
</dbReference>
<name>A0A8H7Q7B9_9FUNG</name>
<proteinExistence type="inferred from homology"/>
<comment type="caution">
    <text evidence="8">The sequence shown here is derived from an EMBL/GenBank/DDBJ whole genome shotgun (WGS) entry which is preliminary data.</text>
</comment>
<dbReference type="GO" id="GO:0005049">
    <property type="term" value="F:nuclear export signal receptor activity"/>
    <property type="evidence" value="ECO:0007669"/>
    <property type="project" value="InterPro"/>
</dbReference>
<dbReference type="PANTHER" id="PTHR12596:SF2">
    <property type="entry name" value="EXPORTIN-7 ISOFORM X1"/>
    <property type="match status" value="1"/>
</dbReference>
<dbReference type="GO" id="GO:0006611">
    <property type="term" value="P:protein export from nucleus"/>
    <property type="evidence" value="ECO:0007669"/>
    <property type="project" value="TreeGrafter"/>
</dbReference>